<keyword evidence="3 5" id="KW-0949">S-adenosyl-L-methionine</keyword>
<dbReference type="GO" id="GO:0003677">
    <property type="term" value="F:DNA binding"/>
    <property type="evidence" value="ECO:0007669"/>
    <property type="project" value="TreeGrafter"/>
</dbReference>
<accession>A0A8J7G789</accession>
<dbReference type="SUPFAM" id="SSF53335">
    <property type="entry name" value="S-adenosyl-L-methionine-dependent methyltransferases"/>
    <property type="match status" value="1"/>
</dbReference>
<dbReference type="RefSeq" id="WP_194561902.1">
    <property type="nucleotide sequence ID" value="NZ_JADKPV010000001.1"/>
</dbReference>
<evidence type="ECO:0000256" key="4">
    <source>
        <dbReference type="ARBA" id="ARBA00022747"/>
    </source>
</evidence>
<feature type="active site" evidence="5">
    <location>
        <position position="79"/>
    </location>
</feature>
<keyword evidence="9" id="KW-1185">Reference proteome</keyword>
<evidence type="ECO:0000256" key="1">
    <source>
        <dbReference type="ARBA" id="ARBA00022603"/>
    </source>
</evidence>
<dbReference type="PANTHER" id="PTHR10629:SF52">
    <property type="entry name" value="DNA (CYTOSINE-5)-METHYLTRANSFERASE 1"/>
    <property type="match status" value="1"/>
</dbReference>
<dbReference type="AlphaFoldDB" id="A0A8J7G789"/>
<comment type="similarity">
    <text evidence="5 6">Belongs to the class I-like SAM-binding methyltransferase superfamily. C5-methyltransferase family.</text>
</comment>
<dbReference type="InterPro" id="IPR050390">
    <property type="entry name" value="C5-Methyltransferase"/>
</dbReference>
<evidence type="ECO:0000313" key="9">
    <source>
        <dbReference type="Proteomes" id="UP000622653"/>
    </source>
</evidence>
<evidence type="ECO:0000313" key="8">
    <source>
        <dbReference type="EMBL" id="MBF4500463.1"/>
    </source>
</evidence>
<name>A0A8J7G789_9BACL</name>
<comment type="caution">
    <text evidence="8">The sequence shown here is derived from an EMBL/GenBank/DDBJ whole genome shotgun (WGS) entry which is preliminary data.</text>
</comment>
<dbReference type="GO" id="GO:0003886">
    <property type="term" value="F:DNA (cytosine-5-)-methyltransferase activity"/>
    <property type="evidence" value="ECO:0007669"/>
    <property type="project" value="UniProtKB-EC"/>
</dbReference>
<dbReference type="Proteomes" id="UP000622653">
    <property type="component" value="Unassembled WGS sequence"/>
</dbReference>
<dbReference type="NCBIfam" id="TIGR00675">
    <property type="entry name" value="dcm"/>
    <property type="match status" value="1"/>
</dbReference>
<comment type="catalytic activity">
    <reaction evidence="7">
        <text>a 2'-deoxycytidine in DNA + S-adenosyl-L-methionine = a 5-methyl-2'-deoxycytidine in DNA + S-adenosyl-L-homocysteine + H(+)</text>
        <dbReference type="Rhea" id="RHEA:13681"/>
        <dbReference type="Rhea" id="RHEA-COMP:11369"/>
        <dbReference type="Rhea" id="RHEA-COMP:11370"/>
        <dbReference type="ChEBI" id="CHEBI:15378"/>
        <dbReference type="ChEBI" id="CHEBI:57856"/>
        <dbReference type="ChEBI" id="CHEBI:59789"/>
        <dbReference type="ChEBI" id="CHEBI:85452"/>
        <dbReference type="ChEBI" id="CHEBI:85454"/>
        <dbReference type="EC" id="2.1.1.37"/>
    </reaction>
</comment>
<evidence type="ECO:0000256" key="5">
    <source>
        <dbReference type="PROSITE-ProRule" id="PRU01016"/>
    </source>
</evidence>
<dbReference type="Gene3D" id="3.90.120.10">
    <property type="entry name" value="DNA Methylase, subunit A, domain 2"/>
    <property type="match status" value="1"/>
</dbReference>
<dbReference type="PROSITE" id="PS00094">
    <property type="entry name" value="C5_MTASE_1"/>
    <property type="match status" value="1"/>
</dbReference>
<gene>
    <name evidence="8" type="ORF">IRY55_03720</name>
</gene>
<dbReference type="InterPro" id="IPR029063">
    <property type="entry name" value="SAM-dependent_MTases_sf"/>
</dbReference>
<dbReference type="PRINTS" id="PR00105">
    <property type="entry name" value="C5METTRFRASE"/>
</dbReference>
<sequence length="380" mass="43132">MIKFKAVDLFSGAGGVSEALKKYFEIKLAIEFDPVHARTYSLNHGKKHLCVKDATKININDLKVYNLKNIDLLVSTPPCQGFSRHTRKAINDVTDERNNLILETVKFAHIIKPRYIFFENVPGIIYFKVFHKMVRDLNNLKASGERKNLNKPSYRINFKVVSVSDYNVPQKRKRLILIGERIDGLTSQDDYLSTIKREVPVYRHSIGLNPLMKKAPFLGEFLSHYNLTSITAGERCSLDPLHVASDLNQLNLRRIMATPHNGGSRLDWDESLMLECHKRKNVGYGDVYGRMNFQDYAPTITGGCNSYSKGRFGHPTENRAISLREAALIQTFPPDYIFVGDLHSEPNYGSKTKIALQIGNAVPVLLAEAFIKAIYDKLLE</sequence>
<dbReference type="PANTHER" id="PTHR10629">
    <property type="entry name" value="CYTOSINE-SPECIFIC METHYLTRANSFERASE"/>
    <property type="match status" value="1"/>
</dbReference>
<keyword evidence="1 5" id="KW-0489">Methyltransferase</keyword>
<evidence type="ECO:0000256" key="2">
    <source>
        <dbReference type="ARBA" id="ARBA00022679"/>
    </source>
</evidence>
<keyword evidence="4" id="KW-0680">Restriction system</keyword>
<evidence type="ECO:0000256" key="3">
    <source>
        <dbReference type="ARBA" id="ARBA00022691"/>
    </source>
</evidence>
<dbReference type="GO" id="GO:0032259">
    <property type="term" value="P:methylation"/>
    <property type="evidence" value="ECO:0007669"/>
    <property type="project" value="UniProtKB-KW"/>
</dbReference>
<dbReference type="EMBL" id="JADKPV010000001">
    <property type="protein sequence ID" value="MBF4500463.1"/>
    <property type="molecule type" value="Genomic_DNA"/>
</dbReference>
<dbReference type="EC" id="2.1.1.37" evidence="7"/>
<dbReference type="Gene3D" id="3.40.50.150">
    <property type="entry name" value="Vaccinia Virus protein VP39"/>
    <property type="match status" value="1"/>
</dbReference>
<organism evidence="8 9">
    <name type="scientific">Savagea serpentis</name>
    <dbReference type="NCBI Taxonomy" id="2785297"/>
    <lineage>
        <taxon>Bacteria</taxon>
        <taxon>Bacillati</taxon>
        <taxon>Bacillota</taxon>
        <taxon>Bacilli</taxon>
        <taxon>Bacillales</taxon>
        <taxon>Caryophanaceae</taxon>
        <taxon>Savagea</taxon>
    </lineage>
</organism>
<proteinExistence type="inferred from homology"/>
<keyword evidence="2 5" id="KW-0808">Transferase</keyword>
<dbReference type="InterPro" id="IPR001525">
    <property type="entry name" value="C5_MeTfrase"/>
</dbReference>
<dbReference type="InterPro" id="IPR018117">
    <property type="entry name" value="C5_DNA_meth_AS"/>
</dbReference>
<reference evidence="8" key="1">
    <citation type="submission" date="2020-11" db="EMBL/GenBank/DDBJ databases">
        <title>Multidrug resistant novel bacterium Savagea serpentis sp. nov., isolated from the scats of a vine snake (Ahaetulla nasuta).</title>
        <authorList>
            <person name="Venkata Ramana V."/>
            <person name="Vikas Patil S."/>
            <person name="Yogita Lugani V."/>
        </authorList>
    </citation>
    <scope>NUCLEOTIDE SEQUENCE</scope>
    <source>
        <strain evidence="8">SN6</strain>
    </source>
</reference>
<dbReference type="GO" id="GO:0044027">
    <property type="term" value="P:negative regulation of gene expression via chromosomal CpG island methylation"/>
    <property type="evidence" value="ECO:0007669"/>
    <property type="project" value="TreeGrafter"/>
</dbReference>
<evidence type="ECO:0000256" key="7">
    <source>
        <dbReference type="RuleBase" id="RU000417"/>
    </source>
</evidence>
<dbReference type="PROSITE" id="PS51679">
    <property type="entry name" value="SAM_MT_C5"/>
    <property type="match status" value="1"/>
</dbReference>
<dbReference type="GO" id="GO:0009307">
    <property type="term" value="P:DNA restriction-modification system"/>
    <property type="evidence" value="ECO:0007669"/>
    <property type="project" value="UniProtKB-KW"/>
</dbReference>
<evidence type="ECO:0000256" key="6">
    <source>
        <dbReference type="RuleBase" id="RU000416"/>
    </source>
</evidence>
<protein>
    <recommendedName>
        <fullName evidence="7">Cytosine-specific methyltransferase</fullName>
        <ecNumber evidence="7">2.1.1.37</ecNumber>
    </recommendedName>
</protein>
<dbReference type="Pfam" id="PF00145">
    <property type="entry name" value="DNA_methylase"/>
    <property type="match status" value="1"/>
</dbReference>